<dbReference type="Proteomes" id="UP000185490">
    <property type="component" value="Chromosome"/>
</dbReference>
<keyword evidence="3" id="KW-1185">Reference proteome</keyword>
<dbReference type="EMBL" id="CP007389">
    <property type="protein sequence ID" value="APT74396.1"/>
    <property type="molecule type" value="Genomic_DNA"/>
</dbReference>
<evidence type="ECO:0000256" key="1">
    <source>
        <dbReference type="SAM" id="Phobius"/>
    </source>
</evidence>
<dbReference type="InterPro" id="IPR021320">
    <property type="entry name" value="DUF2905"/>
</dbReference>
<protein>
    <recommendedName>
        <fullName evidence="4">DUF2905 domain-containing protein</fullName>
    </recommendedName>
</protein>
<name>A0ABM6GFP1_9BACT</name>
<keyword evidence="1" id="KW-1133">Transmembrane helix</keyword>
<gene>
    <name evidence="2" type="ORF">BW47_07930</name>
</gene>
<feature type="transmembrane region" description="Helical" evidence="1">
    <location>
        <begin position="45"/>
        <end position="68"/>
    </location>
</feature>
<evidence type="ECO:0000313" key="2">
    <source>
        <dbReference type="EMBL" id="APT74396.1"/>
    </source>
</evidence>
<keyword evidence="1" id="KW-0812">Transmembrane</keyword>
<keyword evidence="1" id="KW-0472">Membrane</keyword>
<evidence type="ECO:0000313" key="3">
    <source>
        <dbReference type="Proteomes" id="UP000185490"/>
    </source>
</evidence>
<dbReference type="Pfam" id="PF11146">
    <property type="entry name" value="DUF2905"/>
    <property type="match status" value="1"/>
</dbReference>
<organism evidence="2 3">
    <name type="scientific">Thermosipho melanesiensis</name>
    <dbReference type="NCBI Taxonomy" id="46541"/>
    <lineage>
        <taxon>Bacteria</taxon>
        <taxon>Thermotogati</taxon>
        <taxon>Thermotogota</taxon>
        <taxon>Thermotogae</taxon>
        <taxon>Thermotogales</taxon>
        <taxon>Fervidobacteriaceae</taxon>
        <taxon>Thermosipho</taxon>
    </lineage>
</organism>
<dbReference type="PANTHER" id="PTHR36443">
    <property type="entry name" value="BSR5223 PROTEIN"/>
    <property type="match status" value="1"/>
</dbReference>
<dbReference type="PANTHER" id="PTHR36443:SF1">
    <property type="entry name" value="BSR5223 PROTEIN"/>
    <property type="match status" value="1"/>
</dbReference>
<evidence type="ECO:0008006" key="4">
    <source>
        <dbReference type="Google" id="ProtNLM"/>
    </source>
</evidence>
<accession>A0ABM6GFP1</accession>
<sequence length="70" mass="8140">MVRMWKGLIITGIILVVMGILWMIMEKIKIFPLPGDIFIKKENLVIYIPITTMILISLVLTLLINLIFKR</sequence>
<proteinExistence type="predicted"/>
<reference evidence="2 3" key="1">
    <citation type="submission" date="2014-02" db="EMBL/GenBank/DDBJ databases">
        <title>Diversity of Thermotogales isolates from hydrothermal vents.</title>
        <authorList>
            <person name="Haverkamp T.H.A."/>
            <person name="Lossouarn J."/>
            <person name="Geslin C."/>
            <person name="Nesbo C.L."/>
        </authorList>
    </citation>
    <scope>NUCLEOTIDE SEQUENCE [LARGE SCALE GENOMIC DNA]</scope>
    <source>
        <strain evidence="2 3">431</strain>
    </source>
</reference>
<feature type="transmembrane region" description="Helical" evidence="1">
    <location>
        <begin position="7"/>
        <end position="25"/>
    </location>
</feature>